<dbReference type="RefSeq" id="WP_398660567.1">
    <property type="nucleotide sequence ID" value="NZ_JBITDC010000018.1"/>
</dbReference>
<protein>
    <recommendedName>
        <fullName evidence="4">BlaI/MecI/CopY family transcriptional regulator</fullName>
    </recommendedName>
</protein>
<feature type="compositionally biased region" description="Low complexity" evidence="1">
    <location>
        <begin position="161"/>
        <end position="173"/>
    </location>
</feature>
<evidence type="ECO:0000313" key="3">
    <source>
        <dbReference type="Proteomes" id="UP001612415"/>
    </source>
</evidence>
<dbReference type="Proteomes" id="UP001612415">
    <property type="component" value="Unassembled WGS sequence"/>
</dbReference>
<name>A0ABW7YCH8_STRCE</name>
<gene>
    <name evidence="2" type="ORF">ACIA8P_36680</name>
</gene>
<proteinExistence type="predicted"/>
<comment type="caution">
    <text evidence="2">The sequence shown here is derived from an EMBL/GenBank/DDBJ whole genome shotgun (WGS) entry which is preliminary data.</text>
</comment>
<feature type="region of interest" description="Disordered" evidence="1">
    <location>
        <begin position="51"/>
        <end position="93"/>
    </location>
</feature>
<reference evidence="2 3" key="1">
    <citation type="submission" date="2024-10" db="EMBL/GenBank/DDBJ databases">
        <title>The Natural Products Discovery Center: Release of the First 8490 Sequenced Strains for Exploring Actinobacteria Biosynthetic Diversity.</title>
        <authorList>
            <person name="Kalkreuter E."/>
            <person name="Kautsar S.A."/>
            <person name="Yang D."/>
            <person name="Bader C.D."/>
            <person name="Teijaro C.N."/>
            <person name="Fluegel L."/>
            <person name="Davis C.M."/>
            <person name="Simpson J.R."/>
            <person name="Lauterbach L."/>
            <person name="Steele A.D."/>
            <person name="Gui C."/>
            <person name="Meng S."/>
            <person name="Li G."/>
            <person name="Viehrig K."/>
            <person name="Ye F."/>
            <person name="Su P."/>
            <person name="Kiefer A.F."/>
            <person name="Nichols A."/>
            <person name="Cepeda A.J."/>
            <person name="Yan W."/>
            <person name="Fan B."/>
            <person name="Jiang Y."/>
            <person name="Adhikari A."/>
            <person name="Zheng C.-J."/>
            <person name="Schuster L."/>
            <person name="Cowan T.M."/>
            <person name="Smanski M.J."/>
            <person name="Chevrette M.G."/>
            <person name="De Carvalho L.P.S."/>
            <person name="Shen B."/>
        </authorList>
    </citation>
    <scope>NUCLEOTIDE SEQUENCE [LARGE SCALE GENOMIC DNA]</scope>
    <source>
        <strain evidence="2 3">NPDC051599</strain>
    </source>
</reference>
<evidence type="ECO:0000256" key="1">
    <source>
        <dbReference type="SAM" id="MobiDB-lite"/>
    </source>
</evidence>
<organism evidence="2 3">
    <name type="scientific">Streptomyces cellulosae</name>
    <dbReference type="NCBI Taxonomy" id="1968"/>
    <lineage>
        <taxon>Bacteria</taxon>
        <taxon>Bacillati</taxon>
        <taxon>Actinomycetota</taxon>
        <taxon>Actinomycetes</taxon>
        <taxon>Kitasatosporales</taxon>
        <taxon>Streptomycetaceae</taxon>
        <taxon>Streptomyces</taxon>
    </lineage>
</organism>
<evidence type="ECO:0008006" key="4">
    <source>
        <dbReference type="Google" id="ProtNLM"/>
    </source>
</evidence>
<keyword evidence="3" id="KW-1185">Reference proteome</keyword>
<sequence length="173" mass="18410">MSQYIARVEQDLTHNAEEQERIGQEMEGLQQRLDALQRERGVLLGVRQALGGQGADQVAPSTPAAASEETAPRGPTDAPGEPGTPEAHQARKASELTLVDLVCGHLAGQSEPRSAAEVSADIARAHPGRRIKATVVRATLEALVAQGRARRTKRGRSVFYSSSAPARATRSSD</sequence>
<dbReference type="EMBL" id="JBITDC010000018">
    <property type="protein sequence ID" value="MFI5680097.1"/>
    <property type="molecule type" value="Genomic_DNA"/>
</dbReference>
<accession>A0ABW7YCH8</accession>
<feature type="region of interest" description="Disordered" evidence="1">
    <location>
        <begin position="147"/>
        <end position="173"/>
    </location>
</feature>
<evidence type="ECO:0000313" key="2">
    <source>
        <dbReference type="EMBL" id="MFI5680097.1"/>
    </source>
</evidence>